<keyword evidence="2" id="KW-0378">Hydrolase</keyword>
<protein>
    <submittedName>
        <fullName evidence="4">Surfactin synthase thioesterase subunit</fullName>
    </submittedName>
</protein>
<dbReference type="RefSeq" id="WP_184966292.1">
    <property type="nucleotide sequence ID" value="NZ_JACHIN010000007.1"/>
</dbReference>
<dbReference type="Gene3D" id="3.40.50.1820">
    <property type="entry name" value="alpha/beta hydrolase"/>
    <property type="match status" value="1"/>
</dbReference>
<sequence>MSEWLQPIREQGRDRFVFFPSAGSSASAALALADAVPDGWSLWSVQYPGRGPRLREPQAASVREIAVGCLPELLRAPGRLLLFGHSFGAFAAYDTAQLLAAKQRPAAGLVVSGSAAPGSPMPDLSPERLSAGSLIASLTRQGGTAAELLDNEELMELVLPALRADLALGREYVDDHPAPLTTPVLALAGRHDPVMTEAHLATWRRHTAAWLGCESNEGDHFFYLQDPAVLAGAVDRHWRAA</sequence>
<evidence type="ECO:0000313" key="4">
    <source>
        <dbReference type="EMBL" id="MBB5080141.1"/>
    </source>
</evidence>
<gene>
    <name evidence="4" type="ORF">HNR40_005627</name>
</gene>
<organism evidence="4 5">
    <name type="scientific">Nonomuraea endophytica</name>
    <dbReference type="NCBI Taxonomy" id="714136"/>
    <lineage>
        <taxon>Bacteria</taxon>
        <taxon>Bacillati</taxon>
        <taxon>Actinomycetota</taxon>
        <taxon>Actinomycetes</taxon>
        <taxon>Streptosporangiales</taxon>
        <taxon>Streptosporangiaceae</taxon>
        <taxon>Nonomuraea</taxon>
    </lineage>
</organism>
<dbReference type="InterPro" id="IPR001031">
    <property type="entry name" value="Thioesterase"/>
</dbReference>
<reference evidence="4 5" key="1">
    <citation type="submission" date="2020-08" db="EMBL/GenBank/DDBJ databases">
        <title>Genomic Encyclopedia of Type Strains, Phase IV (KMG-IV): sequencing the most valuable type-strain genomes for metagenomic binning, comparative biology and taxonomic classification.</title>
        <authorList>
            <person name="Goeker M."/>
        </authorList>
    </citation>
    <scope>NUCLEOTIDE SEQUENCE [LARGE SCALE GENOMIC DNA]</scope>
    <source>
        <strain evidence="4 5">DSM 45385</strain>
    </source>
</reference>
<name>A0A7W8EI49_9ACTN</name>
<dbReference type="InterPro" id="IPR020802">
    <property type="entry name" value="TesA-like"/>
</dbReference>
<dbReference type="PANTHER" id="PTHR11487">
    <property type="entry name" value="THIOESTERASE"/>
    <property type="match status" value="1"/>
</dbReference>
<evidence type="ECO:0000313" key="5">
    <source>
        <dbReference type="Proteomes" id="UP000568380"/>
    </source>
</evidence>
<keyword evidence="5" id="KW-1185">Reference proteome</keyword>
<dbReference type="SMART" id="SM00824">
    <property type="entry name" value="PKS_TE"/>
    <property type="match status" value="1"/>
</dbReference>
<feature type="domain" description="Thioesterase TesA-like" evidence="3">
    <location>
        <begin position="17"/>
        <end position="211"/>
    </location>
</feature>
<dbReference type="EMBL" id="JACHIN010000007">
    <property type="protein sequence ID" value="MBB5080141.1"/>
    <property type="molecule type" value="Genomic_DNA"/>
</dbReference>
<dbReference type="PANTHER" id="PTHR11487:SF0">
    <property type="entry name" value="S-ACYL FATTY ACID SYNTHASE THIOESTERASE, MEDIUM CHAIN"/>
    <property type="match status" value="1"/>
</dbReference>
<evidence type="ECO:0000256" key="2">
    <source>
        <dbReference type="ARBA" id="ARBA00022801"/>
    </source>
</evidence>
<evidence type="ECO:0000259" key="3">
    <source>
        <dbReference type="SMART" id="SM00824"/>
    </source>
</evidence>
<accession>A0A7W8EI49</accession>
<comment type="caution">
    <text evidence="4">The sequence shown here is derived from an EMBL/GenBank/DDBJ whole genome shotgun (WGS) entry which is preliminary data.</text>
</comment>
<dbReference type="InterPro" id="IPR012223">
    <property type="entry name" value="TEII"/>
</dbReference>
<dbReference type="InterPro" id="IPR029058">
    <property type="entry name" value="AB_hydrolase_fold"/>
</dbReference>
<dbReference type="Pfam" id="PF00975">
    <property type="entry name" value="Thioesterase"/>
    <property type="match status" value="1"/>
</dbReference>
<dbReference type="SUPFAM" id="SSF53474">
    <property type="entry name" value="alpha/beta-Hydrolases"/>
    <property type="match status" value="1"/>
</dbReference>
<dbReference type="Proteomes" id="UP000568380">
    <property type="component" value="Unassembled WGS sequence"/>
</dbReference>
<comment type="similarity">
    <text evidence="1">Belongs to the thioesterase family.</text>
</comment>
<dbReference type="GO" id="GO:0008610">
    <property type="term" value="P:lipid biosynthetic process"/>
    <property type="evidence" value="ECO:0007669"/>
    <property type="project" value="TreeGrafter"/>
</dbReference>
<dbReference type="AlphaFoldDB" id="A0A7W8EI49"/>
<evidence type="ECO:0000256" key="1">
    <source>
        <dbReference type="ARBA" id="ARBA00007169"/>
    </source>
</evidence>
<proteinExistence type="inferred from homology"/>
<dbReference type="GO" id="GO:0016787">
    <property type="term" value="F:hydrolase activity"/>
    <property type="evidence" value="ECO:0007669"/>
    <property type="project" value="UniProtKB-KW"/>
</dbReference>